<keyword evidence="2" id="KW-0805">Transcription regulation</keyword>
<feature type="modified residue" description="4-aspartylphosphate" evidence="5">
    <location>
        <position position="54"/>
    </location>
</feature>
<dbReference type="SUPFAM" id="SSF46894">
    <property type="entry name" value="C-terminal effector domain of the bipartite response regulators"/>
    <property type="match status" value="1"/>
</dbReference>
<dbReference type="Pfam" id="PF00072">
    <property type="entry name" value="Response_reg"/>
    <property type="match status" value="1"/>
</dbReference>
<feature type="domain" description="Response regulatory" evidence="7">
    <location>
        <begin position="4"/>
        <end position="119"/>
    </location>
</feature>
<dbReference type="Gene3D" id="3.40.50.2300">
    <property type="match status" value="1"/>
</dbReference>
<dbReference type="PANTHER" id="PTHR43214">
    <property type="entry name" value="TWO-COMPONENT RESPONSE REGULATOR"/>
    <property type="match status" value="1"/>
</dbReference>
<dbReference type="Pfam" id="PF00196">
    <property type="entry name" value="GerE"/>
    <property type="match status" value="1"/>
</dbReference>
<protein>
    <submittedName>
        <fullName evidence="8">Response regulator</fullName>
    </submittedName>
</protein>
<dbReference type="EMBL" id="JBINXB010000057">
    <property type="protein sequence ID" value="MFH6568892.1"/>
    <property type="molecule type" value="Genomic_DNA"/>
</dbReference>
<dbReference type="InterPro" id="IPR011006">
    <property type="entry name" value="CheY-like_superfamily"/>
</dbReference>
<dbReference type="SMART" id="SM00448">
    <property type="entry name" value="REC"/>
    <property type="match status" value="1"/>
</dbReference>
<evidence type="ECO:0000259" key="7">
    <source>
        <dbReference type="PROSITE" id="PS50110"/>
    </source>
</evidence>
<dbReference type="InterPro" id="IPR001789">
    <property type="entry name" value="Sig_transdc_resp-reg_receiver"/>
</dbReference>
<dbReference type="SUPFAM" id="SSF52172">
    <property type="entry name" value="CheY-like"/>
    <property type="match status" value="1"/>
</dbReference>
<dbReference type="CDD" id="cd17535">
    <property type="entry name" value="REC_NarL-like"/>
    <property type="match status" value="1"/>
</dbReference>
<feature type="domain" description="HTH luxR-type" evidence="6">
    <location>
        <begin position="140"/>
        <end position="205"/>
    </location>
</feature>
<dbReference type="PROSITE" id="PS50110">
    <property type="entry name" value="RESPONSE_REGULATORY"/>
    <property type="match status" value="1"/>
</dbReference>
<keyword evidence="1 5" id="KW-0597">Phosphoprotein</keyword>
<organism evidence="8 9">
    <name type="scientific">Pseudomonas kulmbachensis</name>
    <dbReference type="NCBI Taxonomy" id="3043408"/>
    <lineage>
        <taxon>Bacteria</taxon>
        <taxon>Pseudomonadati</taxon>
        <taxon>Pseudomonadota</taxon>
        <taxon>Gammaproteobacteria</taxon>
        <taxon>Pseudomonadales</taxon>
        <taxon>Pseudomonadaceae</taxon>
        <taxon>Pseudomonas</taxon>
    </lineage>
</organism>
<evidence type="ECO:0000313" key="9">
    <source>
        <dbReference type="Proteomes" id="UP001609821"/>
    </source>
</evidence>
<evidence type="ECO:0000256" key="2">
    <source>
        <dbReference type="ARBA" id="ARBA00023015"/>
    </source>
</evidence>
<evidence type="ECO:0000256" key="4">
    <source>
        <dbReference type="ARBA" id="ARBA00023163"/>
    </source>
</evidence>
<dbReference type="InterPro" id="IPR039420">
    <property type="entry name" value="WalR-like"/>
</dbReference>
<dbReference type="SMART" id="SM00421">
    <property type="entry name" value="HTH_LUXR"/>
    <property type="match status" value="1"/>
</dbReference>
<evidence type="ECO:0000256" key="5">
    <source>
        <dbReference type="PROSITE-ProRule" id="PRU00169"/>
    </source>
</evidence>
<dbReference type="CDD" id="cd06170">
    <property type="entry name" value="LuxR_C_like"/>
    <property type="match status" value="1"/>
</dbReference>
<accession>A0ABW7M4R3</accession>
<keyword evidence="3" id="KW-0238">DNA-binding</keyword>
<dbReference type="RefSeq" id="WP_261738462.1">
    <property type="nucleotide sequence ID" value="NZ_JBINXA010000002.1"/>
</dbReference>
<dbReference type="InterPro" id="IPR058245">
    <property type="entry name" value="NreC/VraR/RcsB-like_REC"/>
</dbReference>
<comment type="caution">
    <text evidence="8">The sequence shown here is derived from an EMBL/GenBank/DDBJ whole genome shotgun (WGS) entry which is preliminary data.</text>
</comment>
<evidence type="ECO:0000259" key="6">
    <source>
        <dbReference type="PROSITE" id="PS50043"/>
    </source>
</evidence>
<reference evidence="8 9" key="1">
    <citation type="submission" date="2024-10" db="EMBL/GenBank/DDBJ databases">
        <title>Aeromonas and Pseudomonas from the Cagarras Archipelago, Rio de Janeiro, Brazil.</title>
        <authorList>
            <person name="Canellas A.L.B."/>
            <person name="Laport M.S."/>
        </authorList>
    </citation>
    <scope>NUCLEOTIDE SEQUENCE [LARGE SCALE GENOMIC DNA]</scope>
    <source>
        <strain evidence="8 9">CPF-4</strain>
    </source>
</reference>
<proteinExistence type="predicted"/>
<keyword evidence="9" id="KW-1185">Reference proteome</keyword>
<dbReference type="PANTHER" id="PTHR43214:SF41">
    <property type="entry name" value="NITRATE_NITRITE RESPONSE REGULATOR PROTEIN NARP"/>
    <property type="match status" value="1"/>
</dbReference>
<dbReference type="PRINTS" id="PR00038">
    <property type="entry name" value="HTHLUXR"/>
</dbReference>
<keyword evidence="4" id="KW-0804">Transcription</keyword>
<evidence type="ECO:0000256" key="3">
    <source>
        <dbReference type="ARBA" id="ARBA00023125"/>
    </source>
</evidence>
<dbReference type="InterPro" id="IPR016032">
    <property type="entry name" value="Sig_transdc_resp-reg_C-effctor"/>
</dbReference>
<name>A0ABW7M4R3_9PSED</name>
<dbReference type="Proteomes" id="UP001609821">
    <property type="component" value="Unassembled WGS sequence"/>
</dbReference>
<evidence type="ECO:0000313" key="8">
    <source>
        <dbReference type="EMBL" id="MFH6568892.1"/>
    </source>
</evidence>
<gene>
    <name evidence="8" type="ORF">ACHMWK_23325</name>
</gene>
<evidence type="ECO:0000256" key="1">
    <source>
        <dbReference type="ARBA" id="ARBA00022553"/>
    </source>
</evidence>
<dbReference type="PROSITE" id="PS50043">
    <property type="entry name" value="HTH_LUXR_2"/>
    <property type="match status" value="1"/>
</dbReference>
<dbReference type="InterPro" id="IPR000792">
    <property type="entry name" value="Tscrpt_reg_LuxR_C"/>
</dbReference>
<sequence>MNKTIIIVDDHPIICSAIKAMLERNGFDVLAESADGIDALSKIRALAPEYLLLDIGIDGLDGLSVLQRINAEQLPVKTMVFTSNPANTYASRCMQAGAVGFINKNASLDVLLKGLNTLAEGYLYFPREVLAHYRESDQKADNTQHQLTDKEVIVLQLLAKGLSNLEIAEKLHLSNKTISGHKIKILRKFGVRTNIELASIAKELNLL</sequence>